<evidence type="ECO:0000313" key="2">
    <source>
        <dbReference type="EMBL" id="QAT15216.1"/>
    </source>
</evidence>
<name>A0A246K7F7_BREDI</name>
<accession>A0A246K7F7</accession>
<dbReference type="AlphaFoldDB" id="A0A246K7F7"/>
<dbReference type="Proteomes" id="UP000287388">
    <property type="component" value="Chromosome"/>
</dbReference>
<keyword evidence="1" id="KW-0732">Signal</keyword>
<dbReference type="KEGG" id="bdm:EQG53_13140"/>
<protein>
    <submittedName>
        <fullName evidence="4">Uncharacterized protein</fullName>
    </submittedName>
</protein>
<feature type="signal peptide" evidence="1">
    <location>
        <begin position="1"/>
        <end position="45"/>
    </location>
</feature>
<proteinExistence type="predicted"/>
<dbReference type="Proteomes" id="UP000250358">
    <property type="component" value="Unassembled WGS sequence"/>
</dbReference>
<dbReference type="EMBL" id="CP035093">
    <property type="protein sequence ID" value="QAT15216.1"/>
    <property type="molecule type" value="Genomic_DNA"/>
</dbReference>
<evidence type="ECO:0000313" key="7">
    <source>
        <dbReference type="Proteomes" id="UP000596117"/>
    </source>
</evidence>
<evidence type="ECO:0000313" key="3">
    <source>
        <dbReference type="EMBL" id="QQB87401.1"/>
    </source>
</evidence>
<evidence type="ECO:0000313" key="6">
    <source>
        <dbReference type="Proteomes" id="UP000287388"/>
    </source>
</evidence>
<dbReference type="SUPFAM" id="SSF52096">
    <property type="entry name" value="ClpP/crotonase"/>
    <property type="match status" value="1"/>
</dbReference>
<dbReference type="EMBL" id="UAQM01000030">
    <property type="protein sequence ID" value="SPU46211.1"/>
    <property type="molecule type" value="Genomic_DNA"/>
</dbReference>
<organism evidence="4 5">
    <name type="scientific">Brevundimonas diminuta</name>
    <name type="common">Pseudomonas diminuta</name>
    <dbReference type="NCBI Taxonomy" id="293"/>
    <lineage>
        <taxon>Bacteria</taxon>
        <taxon>Pseudomonadati</taxon>
        <taxon>Pseudomonadota</taxon>
        <taxon>Alphaproteobacteria</taxon>
        <taxon>Caulobacterales</taxon>
        <taxon>Caulobacteraceae</taxon>
        <taxon>Brevundimonas</taxon>
    </lineage>
</organism>
<evidence type="ECO:0000256" key="1">
    <source>
        <dbReference type="SAM" id="SignalP"/>
    </source>
</evidence>
<gene>
    <name evidence="2" type="ORF">EQG53_13140</name>
    <name evidence="3" type="ORF">I6H83_09325</name>
    <name evidence="4" type="ORF">NCTC11165_02539</name>
</gene>
<evidence type="ECO:0000313" key="4">
    <source>
        <dbReference type="EMBL" id="SPU46211.1"/>
    </source>
</evidence>
<evidence type="ECO:0000313" key="5">
    <source>
        <dbReference type="Proteomes" id="UP000250358"/>
    </source>
</evidence>
<reference evidence="2 6" key="2">
    <citation type="submission" date="2019-01" db="EMBL/GenBank/DDBJ databases">
        <title>Brevundimonas diminuta Genome sequencing and assembly.</title>
        <authorList>
            <person name="Chen H."/>
        </authorList>
    </citation>
    <scope>NUCLEOTIDE SEQUENCE [LARGE SCALE GENOMIC DNA]</scope>
    <source>
        <strain evidence="2">ATCC</strain>
        <strain evidence="6">ATCC(B) 19146</strain>
    </source>
</reference>
<dbReference type="InterPro" id="IPR029045">
    <property type="entry name" value="ClpP/crotonase-like_dom_sf"/>
</dbReference>
<reference evidence="3 7" key="3">
    <citation type="submission" date="2020-12" db="EMBL/GenBank/DDBJ databases">
        <title>FDA dAtabase for Regulatory Grade micrObial Sequences (FDA-ARGOS): Supporting development and validation of Infectious Disease Dx tests.</title>
        <authorList>
            <person name="Kerrigan L."/>
            <person name="Long C."/>
            <person name="Tallon L."/>
            <person name="Sadzewicz L."/>
            <person name="Zhao X."/>
            <person name="Boylan J."/>
            <person name="Ott S."/>
            <person name="Bowen H."/>
            <person name="Vavikolanu K."/>
            <person name="Mehta A."/>
            <person name="Aluvathingal J."/>
            <person name="Nadendla S."/>
            <person name="Yan Y."/>
            <person name="Sichtig H."/>
        </authorList>
    </citation>
    <scope>NUCLEOTIDE SEQUENCE [LARGE SCALE GENOMIC DNA]</scope>
    <source>
        <strain evidence="3 7">FDAARGOS_1026</strain>
    </source>
</reference>
<feature type="chain" id="PRO_5011238150" evidence="1">
    <location>
        <begin position="46"/>
        <end position="295"/>
    </location>
</feature>
<dbReference type="EMBL" id="CP066026">
    <property type="protein sequence ID" value="QQB87401.1"/>
    <property type="molecule type" value="Genomic_DNA"/>
</dbReference>
<keyword evidence="7" id="KW-1185">Reference proteome</keyword>
<reference evidence="4 5" key="1">
    <citation type="submission" date="2018-06" db="EMBL/GenBank/DDBJ databases">
        <authorList>
            <consortium name="Pathogen Informatics"/>
            <person name="Doyle S."/>
        </authorList>
    </citation>
    <scope>NUCLEOTIDE SEQUENCE [LARGE SCALE GENOMIC DNA]</scope>
    <source>
        <strain evidence="4 5">NCTC11165</strain>
    </source>
</reference>
<dbReference type="Proteomes" id="UP000596117">
    <property type="component" value="Chromosome"/>
</dbReference>
<sequence>MSLVRGGGFHIRRRAFKVQAMVRPTLLSGLALAALSAGCQHPAWAAQANAETDFVQARSAVAAIAAGQVTCSYPGDSVVRFIGESGPSLTACVERFAGRSGMTLILSSPGGDAADAIRAAELMTGRGWTVIVRGMCSSSCANYLLPVAARIEVEPYSAVLLHGAPYDEEGVYQWFLPGVLERQRAANPNVSDAMIDQARRFTREQARLLVERHKAFAGQRTVDSGWYDLSAFPQPEGGFGGRTFAIVDPDFLRSSLPNLEIGRFWFPTSAAERDALAEVIEGTRIIYRAGYEPAG</sequence>